<name>A0ABU0TXU0_MICTR</name>
<feature type="transmembrane region" description="Helical" evidence="1">
    <location>
        <begin position="366"/>
        <end position="387"/>
    </location>
</feature>
<feature type="transmembrane region" description="Helical" evidence="1">
    <location>
        <begin position="393"/>
        <end position="410"/>
    </location>
</feature>
<sequence length="430" mass="45751">MTDWVVQFAVVLYLVGPLILIWVLRGAFQIVALSPVIIVVSIFAIVGVLGFLISPYTTYAGGVSIIVQLTARQNLETGLIFGTTSWLILIGALASIYIPNVRTVRVQPRPLDLSGSAQVAALALAAIPIVMLVAPIGLGIFYRSSYLTGEGGGAFSVAQQLALASGAVFGFVSISGTRALRVTALCLAVVCGVALFSLGSRRLAMLPVAVAFGAILARPRKGGKYLATGLAVAGVLLPLPLYLRSSSLHGLLPYVAQLGTFNIAQIDWLATLNNVIVAFPITGATVFQTPPIPMEYFWISINPLPGEVAGFYGITQNLGLNQITPYSTIGEVWNHGAGVSILFWLVIGLTLGILERAVGQWLRTRYSFVGLGLVVLSALYAVTSLQYNLRSSTRMLVYAGVIALIVHLVSDRESRRRDEGPKGIADARLT</sequence>
<keyword evidence="1" id="KW-0812">Transmembrane</keyword>
<proteinExistence type="predicted"/>
<comment type="caution">
    <text evidence="2">The sequence shown here is derived from an EMBL/GenBank/DDBJ whole genome shotgun (WGS) entry which is preliminary data.</text>
</comment>
<reference evidence="2 3" key="1">
    <citation type="submission" date="2023-07" db="EMBL/GenBank/DDBJ databases">
        <title>Functional and genomic diversity of the sorghum phyllosphere microbiome.</title>
        <authorList>
            <person name="Shade A."/>
        </authorList>
    </citation>
    <scope>NUCLEOTIDE SEQUENCE [LARGE SCALE GENOMIC DNA]</scope>
    <source>
        <strain evidence="2 3">SORGH_AS_1207</strain>
    </source>
</reference>
<feature type="transmembrane region" description="Helical" evidence="1">
    <location>
        <begin position="332"/>
        <end position="354"/>
    </location>
</feature>
<keyword evidence="3" id="KW-1185">Reference proteome</keyword>
<feature type="transmembrane region" description="Helical" evidence="1">
    <location>
        <begin position="225"/>
        <end position="243"/>
    </location>
</feature>
<organism evidence="2 3">
    <name type="scientific">Microbacterium trichothecenolyticum</name>
    <name type="common">Aureobacterium trichothecenolyticum</name>
    <dbReference type="NCBI Taxonomy" id="69370"/>
    <lineage>
        <taxon>Bacteria</taxon>
        <taxon>Bacillati</taxon>
        <taxon>Actinomycetota</taxon>
        <taxon>Actinomycetes</taxon>
        <taxon>Micrococcales</taxon>
        <taxon>Microbacteriaceae</taxon>
        <taxon>Microbacterium</taxon>
    </lineage>
</organism>
<evidence type="ECO:0000313" key="2">
    <source>
        <dbReference type="EMBL" id="MDQ1124479.1"/>
    </source>
</evidence>
<dbReference type="Proteomes" id="UP001226691">
    <property type="component" value="Unassembled WGS sequence"/>
</dbReference>
<feature type="transmembrane region" description="Helical" evidence="1">
    <location>
        <begin position="119"/>
        <end position="142"/>
    </location>
</feature>
<evidence type="ECO:0000313" key="3">
    <source>
        <dbReference type="Proteomes" id="UP001226691"/>
    </source>
</evidence>
<feature type="transmembrane region" description="Helical" evidence="1">
    <location>
        <begin position="36"/>
        <end position="59"/>
    </location>
</feature>
<feature type="transmembrane region" description="Helical" evidence="1">
    <location>
        <begin position="179"/>
        <end position="196"/>
    </location>
</feature>
<protein>
    <recommendedName>
        <fullName evidence="4">O-antigen polysaccharide polymerase Wzy</fullName>
    </recommendedName>
</protein>
<keyword evidence="1" id="KW-1133">Transmembrane helix</keyword>
<evidence type="ECO:0008006" key="4">
    <source>
        <dbReference type="Google" id="ProtNLM"/>
    </source>
</evidence>
<feature type="transmembrane region" description="Helical" evidence="1">
    <location>
        <begin position="154"/>
        <end position="172"/>
    </location>
</feature>
<feature type="transmembrane region" description="Helical" evidence="1">
    <location>
        <begin position="79"/>
        <end position="98"/>
    </location>
</feature>
<dbReference type="EMBL" id="JAUTBF010000001">
    <property type="protein sequence ID" value="MDQ1124479.1"/>
    <property type="molecule type" value="Genomic_DNA"/>
</dbReference>
<keyword evidence="1" id="KW-0472">Membrane</keyword>
<accession>A0ABU0TXU0</accession>
<gene>
    <name evidence="2" type="ORF">QE412_003052</name>
</gene>
<dbReference type="RefSeq" id="WP_307485722.1">
    <property type="nucleotide sequence ID" value="NZ_JAUTBF010000001.1"/>
</dbReference>
<evidence type="ECO:0000256" key="1">
    <source>
        <dbReference type="SAM" id="Phobius"/>
    </source>
</evidence>
<feature type="transmembrane region" description="Helical" evidence="1">
    <location>
        <begin position="6"/>
        <end position="24"/>
    </location>
</feature>